<dbReference type="HOGENOM" id="CLU_093163_1_0_5"/>
<dbReference type="eggNOG" id="COG3218">
    <property type="taxonomic scope" value="Bacteria"/>
</dbReference>
<gene>
    <name evidence="2" type="ORF">lam_462</name>
</gene>
<dbReference type="STRING" id="1261131.lam_462"/>
<keyword evidence="3" id="KW-1185">Reference proteome</keyword>
<dbReference type="EMBL" id="CP006604">
    <property type="protein sequence ID" value="AHA27822.1"/>
    <property type="molecule type" value="Genomic_DNA"/>
</dbReference>
<organism evidence="2 3">
    <name type="scientific">Candidatus Liberibacter americanus str. Sao Paulo</name>
    <dbReference type="NCBI Taxonomy" id="1261131"/>
    <lineage>
        <taxon>Bacteria</taxon>
        <taxon>Pseudomonadati</taxon>
        <taxon>Pseudomonadota</taxon>
        <taxon>Alphaproteobacteria</taxon>
        <taxon>Hyphomicrobiales</taxon>
        <taxon>Rhizobiaceae</taxon>
        <taxon>Liberibacter</taxon>
    </lineage>
</organism>
<dbReference type="AlphaFoldDB" id="U6B7X2"/>
<dbReference type="InterPro" id="IPR005586">
    <property type="entry name" value="ABC_trans_aux"/>
</dbReference>
<dbReference type="Pfam" id="PF03886">
    <property type="entry name" value="ABC_trans_aux"/>
    <property type="match status" value="1"/>
</dbReference>
<dbReference type="PATRIC" id="fig|1261131.3.peg.441"/>
<accession>U6B7X2</accession>
<protein>
    <recommendedName>
        <fullName evidence="1">ABC-type transport auxiliary lipoprotein component domain-containing protein</fullName>
    </recommendedName>
</protein>
<name>U6B7X2_9HYPH</name>
<sequence length="212" mass="24326">MDNKLSNLYKKIIPYSVITLSCMLLSSCFGNITKDTFELSNSNFSTGENRDIKDNIKIIINEPISLKILNSENIIIRSSPIEMRYLIDSQWSDRLPRMIQSKLISKFENNQKILTVSRTNQGIYSGYQLSSNIQSFEINIDQNQAVILMSIKIINLNTGDIVAQKVFHAEEPFLKDNKLYFVQSLDIAFNRMSTEIVKWTLSSILSQMPITK</sequence>
<dbReference type="SUPFAM" id="SSF159594">
    <property type="entry name" value="XCC0632-like"/>
    <property type="match status" value="1"/>
</dbReference>
<reference evidence="2 3" key="1">
    <citation type="journal article" date="2014" name="Mol. Plant Microbe Interact.">
        <title>The complete genome sequence of Candidatus Liberibacter americanus, associated with citrus Huanglongbing.</title>
        <authorList>
            <person name="Wulff N.A."/>
            <person name="Zhang S."/>
            <person name="Setubal J.C."/>
            <person name="Almeida N.F."/>
            <person name="Martins E.C."/>
            <person name="Harakava R."/>
            <person name="Kumar D."/>
            <person name="Rangel L.T."/>
            <person name="Foissac X."/>
            <person name="Bove J."/>
            <person name="Gabriel D.W."/>
        </authorList>
    </citation>
    <scope>NUCLEOTIDE SEQUENCE [LARGE SCALE GENOMIC DNA]</scope>
    <source>
        <strain evidence="2 3">Sao Paulo</strain>
    </source>
</reference>
<evidence type="ECO:0000313" key="2">
    <source>
        <dbReference type="EMBL" id="AHA27822.1"/>
    </source>
</evidence>
<proteinExistence type="predicted"/>
<evidence type="ECO:0000313" key="3">
    <source>
        <dbReference type="Proteomes" id="UP000017862"/>
    </source>
</evidence>
<evidence type="ECO:0000259" key="1">
    <source>
        <dbReference type="Pfam" id="PF03886"/>
    </source>
</evidence>
<dbReference type="Proteomes" id="UP000017862">
    <property type="component" value="Chromosome"/>
</dbReference>
<feature type="domain" description="ABC-type transport auxiliary lipoprotein component" evidence="1">
    <location>
        <begin position="56"/>
        <end position="197"/>
    </location>
</feature>
<dbReference type="Gene3D" id="3.40.50.10610">
    <property type="entry name" value="ABC-type transport auxiliary lipoprotein component"/>
    <property type="match status" value="1"/>
</dbReference>
<dbReference type="PROSITE" id="PS51257">
    <property type="entry name" value="PROKAR_LIPOPROTEIN"/>
    <property type="match status" value="1"/>
</dbReference>
<dbReference type="KEGG" id="lar:lam_462"/>